<dbReference type="NCBIfam" id="TIGR00247">
    <property type="entry name" value="endolytic transglycosylase MltG"/>
    <property type="match status" value="1"/>
</dbReference>
<evidence type="ECO:0000256" key="1">
    <source>
        <dbReference type="ARBA" id="ARBA00022475"/>
    </source>
</evidence>
<dbReference type="EC" id="4.2.2.29" evidence="7"/>
<evidence type="ECO:0000256" key="3">
    <source>
        <dbReference type="ARBA" id="ARBA00022989"/>
    </source>
</evidence>
<comment type="subcellular location">
    <subcellularLocation>
        <location evidence="7">Cell membrane</location>
        <topology evidence="7">Single-pass membrane protein</topology>
    </subcellularLocation>
</comment>
<comment type="similarity">
    <text evidence="7">Belongs to the transglycosylase MltG family.</text>
</comment>
<evidence type="ECO:0000256" key="5">
    <source>
        <dbReference type="ARBA" id="ARBA00023239"/>
    </source>
</evidence>
<dbReference type="PANTHER" id="PTHR30518">
    <property type="entry name" value="ENDOLYTIC MUREIN TRANSGLYCOSYLASE"/>
    <property type="match status" value="1"/>
</dbReference>
<keyword evidence="1 7" id="KW-1003">Cell membrane</keyword>
<proteinExistence type="inferred from homology"/>
<evidence type="ECO:0000256" key="4">
    <source>
        <dbReference type="ARBA" id="ARBA00023136"/>
    </source>
</evidence>
<dbReference type="InterPro" id="IPR003770">
    <property type="entry name" value="MLTG-like"/>
</dbReference>
<keyword evidence="5 7" id="KW-0456">Lyase</keyword>
<dbReference type="Proteomes" id="UP000229896">
    <property type="component" value="Unassembled WGS sequence"/>
</dbReference>
<feature type="site" description="Important for catalytic activity" evidence="7">
    <location>
        <position position="205"/>
    </location>
</feature>
<dbReference type="GO" id="GO:0005886">
    <property type="term" value="C:plasma membrane"/>
    <property type="evidence" value="ECO:0007669"/>
    <property type="project" value="UniProtKB-SubCell"/>
</dbReference>
<dbReference type="GO" id="GO:0009252">
    <property type="term" value="P:peptidoglycan biosynthetic process"/>
    <property type="evidence" value="ECO:0007669"/>
    <property type="project" value="UniProtKB-UniRule"/>
</dbReference>
<evidence type="ECO:0000256" key="7">
    <source>
        <dbReference type="HAMAP-Rule" id="MF_02065"/>
    </source>
</evidence>
<dbReference type="GO" id="GO:0008932">
    <property type="term" value="F:lytic endotransglycosylase activity"/>
    <property type="evidence" value="ECO:0007669"/>
    <property type="project" value="UniProtKB-UniRule"/>
</dbReference>
<evidence type="ECO:0000313" key="9">
    <source>
        <dbReference type="Proteomes" id="UP000229896"/>
    </source>
</evidence>
<comment type="catalytic activity">
    <reaction evidence="7">
        <text>a peptidoglycan chain = a peptidoglycan chain with N-acetyl-1,6-anhydromuramyl-[peptide] at the reducing end + a peptidoglycan chain with N-acetylglucosamine at the non-reducing end.</text>
        <dbReference type="EC" id="4.2.2.29"/>
    </reaction>
</comment>
<evidence type="ECO:0000313" key="8">
    <source>
        <dbReference type="EMBL" id="PIU24017.1"/>
    </source>
</evidence>
<feature type="transmembrane region" description="Helical" evidence="7">
    <location>
        <begin position="18"/>
        <end position="36"/>
    </location>
</feature>
<keyword evidence="6 7" id="KW-0961">Cell wall biogenesis/degradation</keyword>
<dbReference type="AlphaFoldDB" id="A0A2M6YBD8"/>
<dbReference type="GO" id="GO:0071555">
    <property type="term" value="P:cell wall organization"/>
    <property type="evidence" value="ECO:0007669"/>
    <property type="project" value="UniProtKB-KW"/>
</dbReference>
<sequence length="329" mass="36965">MYCKRGGNIARGTVRKTLLVFLSIFILAVFGFLLFFRQQIEKPLNFSTGKVEIDITDGQSATEISDSLYKKGLIPSTWSFQLYLRFKKITIKSGNYLLPKDLSPLQIIEILSKGDHQIIRITISEGWRKEQIAAYLSEKAKIDPSEFLSKTKDLEGKLFPDTFDLTDQPTADEVIGKMTDDFANRTAGLNADESVLSIASIVEREAANDQDRSAIAGVFLNRQKIGMNFESDVTVQYQKDSNNFPAVGVFSYKFWRALQSGDTKNISGPYNTYLHAGIPGPICNPGLASIKATLSPELHDYYYFIYDKDGKLHLAKTQAEQNVNVNHYL</sequence>
<dbReference type="Gene3D" id="3.30.1490.480">
    <property type="entry name" value="Endolytic murein transglycosylase"/>
    <property type="match status" value="1"/>
</dbReference>
<keyword evidence="2 7" id="KW-0812">Transmembrane</keyword>
<evidence type="ECO:0000256" key="6">
    <source>
        <dbReference type="ARBA" id="ARBA00023316"/>
    </source>
</evidence>
<dbReference type="Pfam" id="PF02618">
    <property type="entry name" value="YceG"/>
    <property type="match status" value="1"/>
</dbReference>
<dbReference type="HAMAP" id="MF_02065">
    <property type="entry name" value="MltG"/>
    <property type="match status" value="1"/>
</dbReference>
<organism evidence="8 9">
    <name type="scientific">Candidatus Berkelbacteria bacterium CG08_land_8_20_14_0_20_39_8</name>
    <dbReference type="NCBI Taxonomy" id="1974511"/>
    <lineage>
        <taxon>Bacteria</taxon>
        <taxon>Candidatus Berkelbacteria</taxon>
    </lineage>
</organism>
<name>A0A2M6YBD8_9BACT</name>
<keyword evidence="4 7" id="KW-0472">Membrane</keyword>
<protein>
    <recommendedName>
        <fullName evidence="7">Endolytic murein transglycosylase</fullName>
        <ecNumber evidence="7">4.2.2.29</ecNumber>
    </recommendedName>
    <alternativeName>
        <fullName evidence="7">Peptidoglycan lytic transglycosylase</fullName>
    </alternativeName>
    <alternativeName>
        <fullName evidence="7">Peptidoglycan polymerization terminase</fullName>
    </alternativeName>
</protein>
<reference evidence="9" key="1">
    <citation type="submission" date="2017-09" db="EMBL/GenBank/DDBJ databases">
        <title>Depth-based differentiation of microbial function through sediment-hosted aquifers and enrichment of novel symbionts in the deep terrestrial subsurface.</title>
        <authorList>
            <person name="Probst A.J."/>
            <person name="Ladd B."/>
            <person name="Jarett J.K."/>
            <person name="Geller-Mcgrath D.E."/>
            <person name="Sieber C.M.K."/>
            <person name="Emerson J.B."/>
            <person name="Anantharaman K."/>
            <person name="Thomas B.C."/>
            <person name="Malmstrom R."/>
            <person name="Stieglmeier M."/>
            <person name="Klingl A."/>
            <person name="Woyke T."/>
            <person name="Ryan C.M."/>
            <person name="Banfield J.F."/>
        </authorList>
    </citation>
    <scope>NUCLEOTIDE SEQUENCE [LARGE SCALE GENOMIC DNA]</scope>
</reference>
<accession>A0A2M6YBD8</accession>
<evidence type="ECO:0000256" key="2">
    <source>
        <dbReference type="ARBA" id="ARBA00022692"/>
    </source>
</evidence>
<comment type="function">
    <text evidence="7">Functions as a peptidoglycan terminase that cleaves nascent peptidoglycan strands endolytically to terminate their elongation.</text>
</comment>
<keyword evidence="3 7" id="KW-1133">Transmembrane helix</keyword>
<dbReference type="EMBL" id="PEXI01000104">
    <property type="protein sequence ID" value="PIU24017.1"/>
    <property type="molecule type" value="Genomic_DNA"/>
</dbReference>
<dbReference type="PANTHER" id="PTHR30518:SF2">
    <property type="entry name" value="ENDOLYTIC MUREIN TRANSGLYCOSYLASE"/>
    <property type="match status" value="1"/>
</dbReference>
<comment type="caution">
    <text evidence="8">The sequence shown here is derived from an EMBL/GenBank/DDBJ whole genome shotgun (WGS) entry which is preliminary data.</text>
</comment>
<gene>
    <name evidence="7" type="primary">mltG</name>
    <name evidence="8" type="ORF">COT12_03305</name>
</gene>